<name>A0A9X8QUM8_9ACTN</name>
<evidence type="ECO:0000256" key="1">
    <source>
        <dbReference type="SAM" id="MobiDB-lite"/>
    </source>
</evidence>
<dbReference type="Proteomes" id="UP000184388">
    <property type="component" value="Unassembled WGS sequence"/>
</dbReference>
<gene>
    <name evidence="2" type="ORF">SAMN05216268_109222</name>
</gene>
<reference evidence="3" key="1">
    <citation type="submission" date="2016-11" db="EMBL/GenBank/DDBJ databases">
        <authorList>
            <person name="Jaros S."/>
            <person name="Januszkiewicz K."/>
            <person name="Wedrychowicz H."/>
        </authorList>
    </citation>
    <scope>NUCLEOTIDE SEQUENCE [LARGE SCALE GENOMIC DNA]</scope>
    <source>
        <strain evidence="3">CGMCC 4.3555</strain>
    </source>
</reference>
<feature type="region of interest" description="Disordered" evidence="1">
    <location>
        <begin position="1"/>
        <end position="34"/>
    </location>
</feature>
<evidence type="ECO:0000313" key="2">
    <source>
        <dbReference type="EMBL" id="SHM24116.1"/>
    </source>
</evidence>
<dbReference type="AlphaFoldDB" id="A0A9X8QUM8"/>
<dbReference type="EMBL" id="FRBK01000009">
    <property type="protein sequence ID" value="SHM24116.1"/>
    <property type="molecule type" value="Genomic_DNA"/>
</dbReference>
<proteinExistence type="predicted"/>
<sequence>MPPVYGATSQSATPRYPNSAVRGRPGKTGARDAGDAVARNEGFHPHALAGMIIEVLEQYEPTGAVDTARFPTLDDFAARHIAHRHP</sequence>
<protein>
    <submittedName>
        <fullName evidence="2">Uncharacterized protein</fullName>
    </submittedName>
</protein>
<organism evidence="2 3">
    <name type="scientific">Streptomyces yunnanensis</name>
    <dbReference type="NCBI Taxonomy" id="156453"/>
    <lineage>
        <taxon>Bacteria</taxon>
        <taxon>Bacillati</taxon>
        <taxon>Actinomycetota</taxon>
        <taxon>Actinomycetes</taxon>
        <taxon>Kitasatosporales</taxon>
        <taxon>Streptomycetaceae</taxon>
        <taxon>Streptomyces</taxon>
    </lineage>
</organism>
<comment type="caution">
    <text evidence="2">The sequence shown here is derived from an EMBL/GenBank/DDBJ whole genome shotgun (WGS) entry which is preliminary data.</text>
</comment>
<accession>A0A9X8QUM8</accession>
<evidence type="ECO:0000313" key="3">
    <source>
        <dbReference type="Proteomes" id="UP000184388"/>
    </source>
</evidence>